<name>A0A176VGX5_MARPO</name>
<dbReference type="Proteomes" id="UP000077202">
    <property type="component" value="Unassembled WGS sequence"/>
</dbReference>
<dbReference type="GO" id="GO:0005737">
    <property type="term" value="C:cytoplasm"/>
    <property type="evidence" value="ECO:0007669"/>
    <property type="project" value="UniProtKB-ARBA"/>
</dbReference>
<proteinExistence type="predicted"/>
<dbReference type="PROSITE" id="PS50848">
    <property type="entry name" value="START"/>
    <property type="match status" value="1"/>
</dbReference>
<accession>A0A176VGX5</accession>
<dbReference type="InterPro" id="IPR023393">
    <property type="entry name" value="START-like_dom_sf"/>
</dbReference>
<dbReference type="InterPro" id="IPR051213">
    <property type="entry name" value="START_lipid_transfer"/>
</dbReference>
<evidence type="ECO:0000256" key="1">
    <source>
        <dbReference type="SAM" id="Phobius"/>
    </source>
</evidence>
<dbReference type="Pfam" id="PF01852">
    <property type="entry name" value="START"/>
    <property type="match status" value="1"/>
</dbReference>
<evidence type="ECO:0000313" key="3">
    <source>
        <dbReference type="EMBL" id="OAE19571.1"/>
    </source>
</evidence>
<comment type="caution">
    <text evidence="3">The sequence shown here is derived from an EMBL/GenBank/DDBJ whole genome shotgun (WGS) entry which is preliminary data.</text>
</comment>
<keyword evidence="4" id="KW-1185">Reference proteome</keyword>
<dbReference type="PANTHER" id="PTHR19308">
    <property type="entry name" value="PHOSPHATIDYLCHOLINE TRANSFER PROTEIN"/>
    <property type="match status" value="1"/>
</dbReference>
<reference evidence="3" key="1">
    <citation type="submission" date="2016-03" db="EMBL/GenBank/DDBJ databases">
        <title>Mechanisms controlling the formation of the plant cell surface in tip-growing cells are functionally conserved among land plants.</title>
        <authorList>
            <person name="Honkanen S."/>
            <person name="Jones V.A."/>
            <person name="Morieri G."/>
            <person name="Champion C."/>
            <person name="Hetherington A.J."/>
            <person name="Kelly S."/>
            <person name="Saint-Marcoux D."/>
            <person name="Proust H."/>
            <person name="Prescott H."/>
            <person name="Dolan L."/>
        </authorList>
    </citation>
    <scope>NUCLEOTIDE SEQUENCE [LARGE SCALE GENOMIC DNA]</scope>
    <source>
        <tissue evidence="3">Whole gametophyte</tissue>
    </source>
</reference>
<dbReference type="InterPro" id="IPR002913">
    <property type="entry name" value="START_lipid-bd_dom"/>
</dbReference>
<feature type="transmembrane region" description="Helical" evidence="1">
    <location>
        <begin position="21"/>
        <end position="45"/>
    </location>
</feature>
<dbReference type="PANTHER" id="PTHR19308:SF39">
    <property type="entry name" value="PHOSPHATIDYLCHOLINE TRANSFER PROTEIN"/>
    <property type="match status" value="1"/>
</dbReference>
<keyword evidence="1" id="KW-0812">Transmembrane</keyword>
<dbReference type="Gene3D" id="3.30.530.20">
    <property type="match status" value="1"/>
</dbReference>
<sequence>MDMMGKQTLGMFNKPAIVETCADLMVSMLPFWVAVVIGLVVGWSWKPRWVSFLFLGLRSRPRLVWSTPPGFGARRLWLAVTALTAYPVLKEAWPKFRSWMWPGSQSQIEQGLDASSPFGTDGESNNDWAVTTEDLVEFCNRIEAQDGGPKWNELMERSTDGMFYQAWRRDPVGNIGPTEYRSRTVMEDVTPEEMRDFFWDDEFRPEWDDMLAYSRTCEECPRTGSMIVQWVRKYPFFCKDREYIITRRIWDAGHTYYCVTKAFNSLKIPRKASPRRVDVFYSSWRIRAVESRRGDGQMTACEVLLFHHEEMGIQRDLAKLGIRQGMWGCVKKMEPGVHKYKALRKQGRPLSKCAQLAKINTKVPANFVRNLSMLDPSEIESDESGEIKEKSKGHLRWFILGGAVALACGVDRGAVGKVLVFGIARRLGRLGRKAEIVTY</sequence>
<dbReference type="GO" id="GO:0008289">
    <property type="term" value="F:lipid binding"/>
    <property type="evidence" value="ECO:0007669"/>
    <property type="project" value="InterPro"/>
</dbReference>
<keyword evidence="1" id="KW-1133">Transmembrane helix</keyword>
<gene>
    <name evidence="3" type="ORF">AXG93_960s1270</name>
</gene>
<organism evidence="3 4">
    <name type="scientific">Marchantia polymorpha subsp. ruderalis</name>
    <dbReference type="NCBI Taxonomy" id="1480154"/>
    <lineage>
        <taxon>Eukaryota</taxon>
        <taxon>Viridiplantae</taxon>
        <taxon>Streptophyta</taxon>
        <taxon>Embryophyta</taxon>
        <taxon>Marchantiophyta</taxon>
        <taxon>Marchantiopsida</taxon>
        <taxon>Marchantiidae</taxon>
        <taxon>Marchantiales</taxon>
        <taxon>Marchantiaceae</taxon>
        <taxon>Marchantia</taxon>
    </lineage>
</organism>
<dbReference type="SUPFAM" id="SSF55961">
    <property type="entry name" value="Bet v1-like"/>
    <property type="match status" value="1"/>
</dbReference>
<dbReference type="CDD" id="cd08870">
    <property type="entry name" value="START_STARD2_7-like"/>
    <property type="match status" value="1"/>
</dbReference>
<dbReference type="EMBL" id="LVLJ01003829">
    <property type="protein sequence ID" value="OAE19571.1"/>
    <property type="molecule type" value="Genomic_DNA"/>
</dbReference>
<evidence type="ECO:0000313" key="4">
    <source>
        <dbReference type="Proteomes" id="UP000077202"/>
    </source>
</evidence>
<feature type="domain" description="START" evidence="2">
    <location>
        <begin position="151"/>
        <end position="342"/>
    </location>
</feature>
<dbReference type="AlphaFoldDB" id="A0A176VGX5"/>
<protein>
    <recommendedName>
        <fullName evidence="2">START domain-containing protein</fullName>
    </recommendedName>
</protein>
<keyword evidence="1" id="KW-0472">Membrane</keyword>
<evidence type="ECO:0000259" key="2">
    <source>
        <dbReference type="PROSITE" id="PS50848"/>
    </source>
</evidence>